<sequence length="124" mass="14466">MDFLSTLIAILATFPYITFFILFIIMKKVTRQATRSTKFAADLSNLFFLIAVNAILFNLLNRSFIVYFLLLFMLGVIVVITMQWRKELEINIMRAVRVVWRAGFIILVITYTILLPIGIYITYL</sequence>
<protein>
    <submittedName>
        <fullName evidence="2">DUF3397 domain-containing protein</fullName>
    </submittedName>
</protein>
<evidence type="ECO:0000313" key="2">
    <source>
        <dbReference type="EMBL" id="MFD2638173.1"/>
    </source>
</evidence>
<dbReference type="RefSeq" id="WP_377327789.1">
    <property type="nucleotide sequence ID" value="NZ_JBHUMZ010000016.1"/>
</dbReference>
<keyword evidence="1" id="KW-1133">Transmembrane helix</keyword>
<dbReference type="Proteomes" id="UP001597452">
    <property type="component" value="Unassembled WGS sequence"/>
</dbReference>
<dbReference type="Pfam" id="PF11877">
    <property type="entry name" value="DUF3397"/>
    <property type="match status" value="1"/>
</dbReference>
<evidence type="ECO:0000313" key="3">
    <source>
        <dbReference type="Proteomes" id="UP001597452"/>
    </source>
</evidence>
<proteinExistence type="predicted"/>
<organism evidence="2 3">
    <name type="scientific">Piscibacillus salipiscarius</name>
    <dbReference type="NCBI Taxonomy" id="299480"/>
    <lineage>
        <taxon>Bacteria</taxon>
        <taxon>Bacillati</taxon>
        <taxon>Bacillota</taxon>
        <taxon>Bacilli</taxon>
        <taxon>Bacillales</taxon>
        <taxon>Bacillaceae</taxon>
        <taxon>Piscibacillus</taxon>
    </lineage>
</organism>
<dbReference type="InterPro" id="IPR024515">
    <property type="entry name" value="DUF3397"/>
</dbReference>
<feature type="transmembrane region" description="Helical" evidence="1">
    <location>
        <begin position="64"/>
        <end position="82"/>
    </location>
</feature>
<feature type="transmembrane region" description="Helical" evidence="1">
    <location>
        <begin position="6"/>
        <end position="27"/>
    </location>
</feature>
<dbReference type="EMBL" id="JBHUMZ010000016">
    <property type="protein sequence ID" value="MFD2638173.1"/>
    <property type="molecule type" value="Genomic_DNA"/>
</dbReference>
<feature type="transmembrane region" description="Helical" evidence="1">
    <location>
        <begin position="39"/>
        <end position="58"/>
    </location>
</feature>
<name>A0ABW5Q8F5_9BACI</name>
<evidence type="ECO:0000256" key="1">
    <source>
        <dbReference type="SAM" id="Phobius"/>
    </source>
</evidence>
<keyword evidence="1" id="KW-0812">Transmembrane</keyword>
<comment type="caution">
    <text evidence="2">The sequence shown here is derived from an EMBL/GenBank/DDBJ whole genome shotgun (WGS) entry which is preliminary data.</text>
</comment>
<feature type="transmembrane region" description="Helical" evidence="1">
    <location>
        <begin position="102"/>
        <end position="123"/>
    </location>
</feature>
<keyword evidence="3" id="KW-1185">Reference proteome</keyword>
<reference evidence="3" key="1">
    <citation type="journal article" date="2019" name="Int. J. Syst. Evol. Microbiol.">
        <title>The Global Catalogue of Microorganisms (GCM) 10K type strain sequencing project: providing services to taxonomists for standard genome sequencing and annotation.</title>
        <authorList>
            <consortium name="The Broad Institute Genomics Platform"/>
            <consortium name="The Broad Institute Genome Sequencing Center for Infectious Disease"/>
            <person name="Wu L."/>
            <person name="Ma J."/>
        </authorList>
    </citation>
    <scope>NUCLEOTIDE SEQUENCE [LARGE SCALE GENOMIC DNA]</scope>
    <source>
        <strain evidence="3">TISTR 1571</strain>
    </source>
</reference>
<keyword evidence="1" id="KW-0472">Membrane</keyword>
<gene>
    <name evidence="2" type="ORF">ACFSW4_04810</name>
</gene>
<accession>A0ABW5Q8F5</accession>